<protein>
    <submittedName>
        <fullName evidence="1">Uncharacterized protein</fullName>
    </submittedName>
</protein>
<gene>
    <name evidence="1" type="ORF">EDD29_6424</name>
</gene>
<evidence type="ECO:0000313" key="1">
    <source>
        <dbReference type="EMBL" id="ROO88745.1"/>
    </source>
</evidence>
<dbReference type="EMBL" id="RJKE01000001">
    <property type="protein sequence ID" value="ROO88745.1"/>
    <property type="molecule type" value="Genomic_DNA"/>
</dbReference>
<accession>A0A3N1D5C2</accession>
<dbReference type="AlphaFoldDB" id="A0A3N1D5C2"/>
<evidence type="ECO:0000313" key="2">
    <source>
        <dbReference type="Proteomes" id="UP000272400"/>
    </source>
</evidence>
<proteinExistence type="predicted"/>
<comment type="caution">
    <text evidence="1">The sequence shown here is derived from an EMBL/GenBank/DDBJ whole genome shotgun (WGS) entry which is preliminary data.</text>
</comment>
<sequence>MLLLSRDANARRERDVTTTAAYLAALLPGSMVWWGEATKAWWAYIPDGGIGFLLEAQSPGGMARALRSHAAPAAAGSRAA</sequence>
<name>A0A3N1D5C2_9ACTN</name>
<dbReference type="Proteomes" id="UP000272400">
    <property type="component" value="Unassembled WGS sequence"/>
</dbReference>
<organism evidence="1 2">
    <name type="scientific">Actinocorallia herbida</name>
    <dbReference type="NCBI Taxonomy" id="58109"/>
    <lineage>
        <taxon>Bacteria</taxon>
        <taxon>Bacillati</taxon>
        <taxon>Actinomycetota</taxon>
        <taxon>Actinomycetes</taxon>
        <taxon>Streptosporangiales</taxon>
        <taxon>Thermomonosporaceae</taxon>
        <taxon>Actinocorallia</taxon>
    </lineage>
</organism>
<reference evidence="1 2" key="1">
    <citation type="submission" date="2018-11" db="EMBL/GenBank/DDBJ databases">
        <title>Sequencing the genomes of 1000 actinobacteria strains.</title>
        <authorList>
            <person name="Klenk H.-P."/>
        </authorList>
    </citation>
    <scope>NUCLEOTIDE SEQUENCE [LARGE SCALE GENOMIC DNA]</scope>
    <source>
        <strain evidence="1 2">DSM 44254</strain>
    </source>
</reference>
<keyword evidence="2" id="KW-1185">Reference proteome</keyword>